<dbReference type="EMBL" id="JAUFQC010000001">
    <property type="protein sequence ID" value="MDN3609535.1"/>
    <property type="molecule type" value="Genomic_DNA"/>
</dbReference>
<dbReference type="SUPFAM" id="SSF56784">
    <property type="entry name" value="HAD-like"/>
    <property type="match status" value="1"/>
</dbReference>
<comment type="caution">
    <text evidence="1">The sequence shown here is derived from an EMBL/GenBank/DDBJ whole genome shotgun (WGS) entry which is preliminary data.</text>
</comment>
<dbReference type="RefSeq" id="WP_170882434.1">
    <property type="nucleotide sequence ID" value="NZ_JABEYA020000002.1"/>
</dbReference>
<dbReference type="InterPro" id="IPR036412">
    <property type="entry name" value="HAD-like_sf"/>
</dbReference>
<dbReference type="InterPro" id="IPR023214">
    <property type="entry name" value="HAD_sf"/>
</dbReference>
<keyword evidence="2" id="KW-1185">Reference proteome</keyword>
<organism evidence="1 2">
    <name type="scientific">Vibrio ostreicida</name>
    <dbReference type="NCBI Taxonomy" id="526588"/>
    <lineage>
        <taxon>Bacteria</taxon>
        <taxon>Pseudomonadati</taxon>
        <taxon>Pseudomonadota</taxon>
        <taxon>Gammaproteobacteria</taxon>
        <taxon>Vibrionales</taxon>
        <taxon>Vibrionaceae</taxon>
        <taxon>Vibrio</taxon>
    </lineage>
</organism>
<sequence length="202" mass="23107">MKSIAIFDFDETLIMHNSLPKLFGRFVARSRFPLYIASALFDRRIMSGQYRKLIKEKLYRKALKGKSRKVVFEAGYQVCASLRPIPEVVAEMFRQHHAGVEIWIVTASPQEFVQGVVEGLDWPVKKVIGTSLNHRNDILDGTYNIECEYDEKVARFHTENAKHGDNIVVVASYGNPPQDEAVVHLGLDRYFVESGQLRQLSH</sequence>
<gene>
    <name evidence="1" type="ORF">QWZ16_07445</name>
</gene>
<dbReference type="Pfam" id="PF12710">
    <property type="entry name" value="HAD"/>
    <property type="match status" value="1"/>
</dbReference>
<proteinExistence type="predicted"/>
<evidence type="ECO:0000313" key="2">
    <source>
        <dbReference type="Proteomes" id="UP001238540"/>
    </source>
</evidence>
<accession>A0ABT8BTX2</accession>
<name>A0ABT8BTX2_9VIBR</name>
<protein>
    <submittedName>
        <fullName evidence="1">Haloacid dehalogenase-like hydrolase</fullName>
    </submittedName>
</protein>
<dbReference type="Gene3D" id="3.40.50.1000">
    <property type="entry name" value="HAD superfamily/HAD-like"/>
    <property type="match status" value="1"/>
</dbReference>
<evidence type="ECO:0000313" key="1">
    <source>
        <dbReference type="EMBL" id="MDN3609535.1"/>
    </source>
</evidence>
<dbReference type="Proteomes" id="UP001238540">
    <property type="component" value="Unassembled WGS sequence"/>
</dbReference>
<reference evidence="2" key="1">
    <citation type="journal article" date="2019" name="Int. J. Syst. Evol. Microbiol.">
        <title>The Global Catalogue of Microorganisms (GCM) 10K type strain sequencing project: providing services to taxonomists for standard genome sequencing and annotation.</title>
        <authorList>
            <consortium name="The Broad Institute Genomics Platform"/>
            <consortium name="The Broad Institute Genome Sequencing Center for Infectious Disease"/>
            <person name="Wu L."/>
            <person name="Ma J."/>
        </authorList>
    </citation>
    <scope>NUCLEOTIDE SEQUENCE [LARGE SCALE GENOMIC DNA]</scope>
    <source>
        <strain evidence="2">CECT 7398</strain>
    </source>
</reference>